<name>A0A9P6TFX4_9BASI</name>
<reference evidence="1" key="1">
    <citation type="submission" date="2013-11" db="EMBL/GenBank/DDBJ databases">
        <title>Genome sequence of the fusiform rust pathogen reveals effectors for host alternation and coevolution with pine.</title>
        <authorList>
            <consortium name="DOE Joint Genome Institute"/>
            <person name="Smith K."/>
            <person name="Pendleton A."/>
            <person name="Kubisiak T."/>
            <person name="Anderson C."/>
            <person name="Salamov A."/>
            <person name="Aerts A."/>
            <person name="Riley R."/>
            <person name="Clum A."/>
            <person name="Lindquist E."/>
            <person name="Ence D."/>
            <person name="Campbell M."/>
            <person name="Kronenberg Z."/>
            <person name="Feau N."/>
            <person name="Dhillon B."/>
            <person name="Hamelin R."/>
            <person name="Burleigh J."/>
            <person name="Smith J."/>
            <person name="Yandell M."/>
            <person name="Nelson C."/>
            <person name="Grigoriev I."/>
            <person name="Davis J."/>
        </authorList>
    </citation>
    <scope>NUCLEOTIDE SEQUENCE</scope>
    <source>
        <strain evidence="1">G11</strain>
    </source>
</reference>
<sequence length="70" mass="7340">MRLSASTLWSFNYVLLTRNAVGPFGLSSAVPQLASSMRVDAPLTHSGVCLVASISLAMCLRVSNLAPVCS</sequence>
<organism evidence="1 2">
    <name type="scientific">Cronartium quercuum f. sp. fusiforme G11</name>
    <dbReference type="NCBI Taxonomy" id="708437"/>
    <lineage>
        <taxon>Eukaryota</taxon>
        <taxon>Fungi</taxon>
        <taxon>Dikarya</taxon>
        <taxon>Basidiomycota</taxon>
        <taxon>Pucciniomycotina</taxon>
        <taxon>Pucciniomycetes</taxon>
        <taxon>Pucciniales</taxon>
        <taxon>Coleosporiaceae</taxon>
        <taxon>Cronartium</taxon>
    </lineage>
</organism>
<dbReference type="EMBL" id="MU167221">
    <property type="protein sequence ID" value="KAG0150175.1"/>
    <property type="molecule type" value="Genomic_DNA"/>
</dbReference>
<evidence type="ECO:0000313" key="2">
    <source>
        <dbReference type="Proteomes" id="UP000886653"/>
    </source>
</evidence>
<gene>
    <name evidence="1" type="ORF">CROQUDRAFT_88207</name>
</gene>
<dbReference type="Proteomes" id="UP000886653">
    <property type="component" value="Unassembled WGS sequence"/>
</dbReference>
<comment type="caution">
    <text evidence="1">The sequence shown here is derived from an EMBL/GenBank/DDBJ whole genome shotgun (WGS) entry which is preliminary data.</text>
</comment>
<proteinExistence type="predicted"/>
<evidence type="ECO:0000313" key="1">
    <source>
        <dbReference type="EMBL" id="KAG0150175.1"/>
    </source>
</evidence>
<protein>
    <submittedName>
        <fullName evidence="1">Uncharacterized protein</fullName>
    </submittedName>
</protein>
<dbReference type="AlphaFoldDB" id="A0A9P6TFX4"/>
<accession>A0A9P6TFX4</accession>
<keyword evidence="2" id="KW-1185">Reference proteome</keyword>